<gene>
    <name evidence="1" type="ORF">PCOR1329_LOCUS66834</name>
</gene>
<evidence type="ECO:0000313" key="1">
    <source>
        <dbReference type="EMBL" id="CAK0885130.1"/>
    </source>
</evidence>
<protein>
    <submittedName>
        <fullName evidence="1">Uncharacterized protein</fullName>
    </submittedName>
</protein>
<keyword evidence="2" id="KW-1185">Reference proteome</keyword>
<comment type="caution">
    <text evidence="1">The sequence shown here is derived from an EMBL/GenBank/DDBJ whole genome shotgun (WGS) entry which is preliminary data.</text>
</comment>
<sequence length="173" mass="19600">MTLAEEEEARQHEASTVNDQQIGSGDRYMVAGNHQVCDEKWAQSSPDWVGQASMSKRHRCLLAKDLHWEWFNVLTFGLVSGLERGVARLEEMKQAALHWISRADDWPAEDHVGLFLAVYSHTNCKFCQLHLVDLDHLGPTFHALEPRLLRLDDALSILREEVLAGQPCQDAAD</sequence>
<reference evidence="1" key="1">
    <citation type="submission" date="2023-10" db="EMBL/GenBank/DDBJ databases">
        <authorList>
            <person name="Chen Y."/>
            <person name="Shah S."/>
            <person name="Dougan E. K."/>
            <person name="Thang M."/>
            <person name="Chan C."/>
        </authorList>
    </citation>
    <scope>NUCLEOTIDE SEQUENCE [LARGE SCALE GENOMIC DNA]</scope>
</reference>
<dbReference type="EMBL" id="CAUYUJ010018629">
    <property type="protein sequence ID" value="CAK0885130.1"/>
    <property type="molecule type" value="Genomic_DNA"/>
</dbReference>
<evidence type="ECO:0000313" key="2">
    <source>
        <dbReference type="Proteomes" id="UP001189429"/>
    </source>
</evidence>
<name>A0ABN9WFE6_9DINO</name>
<dbReference type="Proteomes" id="UP001189429">
    <property type="component" value="Unassembled WGS sequence"/>
</dbReference>
<proteinExistence type="predicted"/>
<organism evidence="1 2">
    <name type="scientific">Prorocentrum cordatum</name>
    <dbReference type="NCBI Taxonomy" id="2364126"/>
    <lineage>
        <taxon>Eukaryota</taxon>
        <taxon>Sar</taxon>
        <taxon>Alveolata</taxon>
        <taxon>Dinophyceae</taxon>
        <taxon>Prorocentrales</taxon>
        <taxon>Prorocentraceae</taxon>
        <taxon>Prorocentrum</taxon>
    </lineage>
</organism>
<accession>A0ABN9WFE6</accession>